<dbReference type="AlphaFoldDB" id="A0A7J3VUN3"/>
<proteinExistence type="predicted"/>
<comment type="caution">
    <text evidence="1">The sequence shown here is derived from an EMBL/GenBank/DDBJ whole genome shotgun (WGS) entry which is preliminary data.</text>
</comment>
<protein>
    <submittedName>
        <fullName evidence="1">Uncharacterized protein</fullName>
    </submittedName>
</protein>
<evidence type="ECO:0000313" key="1">
    <source>
        <dbReference type="EMBL" id="HHM44661.1"/>
    </source>
</evidence>
<reference evidence="1" key="1">
    <citation type="journal article" date="2020" name="mSystems">
        <title>Genome- and Community-Level Interaction Insights into Carbon Utilization and Element Cycling Functions of Hydrothermarchaeota in Hydrothermal Sediment.</title>
        <authorList>
            <person name="Zhou Z."/>
            <person name="Liu Y."/>
            <person name="Xu W."/>
            <person name="Pan J."/>
            <person name="Luo Z.H."/>
            <person name="Li M."/>
        </authorList>
    </citation>
    <scope>NUCLEOTIDE SEQUENCE [LARGE SCALE GENOMIC DNA]</scope>
    <source>
        <strain evidence="1">SpSt-1074</strain>
    </source>
</reference>
<dbReference type="EMBL" id="DRXH01000177">
    <property type="protein sequence ID" value="HHM44661.1"/>
    <property type="molecule type" value="Genomic_DNA"/>
</dbReference>
<gene>
    <name evidence="1" type="ORF">ENM31_05140</name>
</gene>
<name>A0A7J3VUN3_CALS0</name>
<accession>A0A7J3VUN3</accession>
<sequence>MRAGLFLVAAFLVLFSLTRTVEAAEAVVWNRHGLPMVVEGQVVEKTPATVSVGSTACVRELVHYVTPEKRLVFRGWLGGGTEPCIKVDRPGTYEAVYAEELLVVVDSNYERFRRSFWAVRGERVLLEAQRETVEAGYRYVFERWSRGETPFNTTNTIVVLEPLYVELRFRKEVLLQVVSSGAVVNGTGWYREGEVAVISAPKEVWLSEGEKLVFREWVSIGASPVIVHNAPSPVTAVEVRAPHVIKAVYDRYFLVNATGPQGVVLAGWFREGELLQISTPAYIDIKPDSVRLAFKRWSGDLSSNTNTFNVVVKRPLNVKAVYVTEYRVDVKSPAGSSGAGWYEEGSAAVVRVPNEVQALLFVKRSFKGFSGDCGDLCSVKGPLTLRIDSPKTVEAVYVLEPDLPTIGVAGLAAAALSTAYYVSSRHRHVNAKAVPRERLGVKPEDLDDVFS</sequence>
<organism evidence="1">
    <name type="scientific">Caldiarchaeum subterraneum</name>
    <dbReference type="NCBI Taxonomy" id="311458"/>
    <lineage>
        <taxon>Archaea</taxon>
        <taxon>Nitrososphaerota</taxon>
        <taxon>Candidatus Caldarchaeales</taxon>
        <taxon>Candidatus Caldarchaeaceae</taxon>
        <taxon>Candidatus Caldarchaeum</taxon>
    </lineage>
</organism>